<dbReference type="Proteomes" id="UP000230251">
    <property type="component" value="Unassembled WGS sequence"/>
</dbReference>
<dbReference type="InterPro" id="IPR051797">
    <property type="entry name" value="TrmB-like"/>
</dbReference>
<evidence type="ECO:0000313" key="2">
    <source>
        <dbReference type="EMBL" id="PJC24679.1"/>
    </source>
</evidence>
<protein>
    <recommendedName>
        <fullName evidence="1">Transcription regulator TrmB N-terminal domain-containing protein</fullName>
    </recommendedName>
</protein>
<dbReference type="PANTHER" id="PTHR34293">
    <property type="entry name" value="HTH-TYPE TRANSCRIPTIONAL REGULATOR TRMBL2"/>
    <property type="match status" value="1"/>
</dbReference>
<dbReference type="PANTHER" id="PTHR34293:SF1">
    <property type="entry name" value="HTH-TYPE TRANSCRIPTIONAL REGULATOR TRMBL2"/>
    <property type="match status" value="1"/>
</dbReference>
<dbReference type="Pfam" id="PF01978">
    <property type="entry name" value="TrmB"/>
    <property type="match status" value="1"/>
</dbReference>
<evidence type="ECO:0000313" key="3">
    <source>
        <dbReference type="Proteomes" id="UP000230251"/>
    </source>
</evidence>
<dbReference type="EMBL" id="PFSI01000024">
    <property type="protein sequence ID" value="PJC24679.1"/>
    <property type="molecule type" value="Genomic_DNA"/>
</dbReference>
<dbReference type="Gene3D" id="1.10.10.10">
    <property type="entry name" value="Winged helix-like DNA-binding domain superfamily/Winged helix DNA-binding domain"/>
    <property type="match status" value="1"/>
</dbReference>
<dbReference type="InterPro" id="IPR036390">
    <property type="entry name" value="WH_DNA-bd_sf"/>
</dbReference>
<sequence>MDKIKEILTGLGLSTTEARLYLAMLKLGPASVQNIAKESELSRTATYDLIAGLQKKGLASTYDRDKKTFFSAENPDQLETYFSDKMRGMDSSFERLKKVIPEMRAISKHDRPRVRFYTGEEGMRAMFRDVQDSGAEEFLEVVNVDAVYKNIKERVLLDLRTTEKFHMLRFKTLVQGEPRNPMSGGTIRLIDEKDFGLFEGDILLYSDRVVFLSFALESEVVILENKTLADTMRVLFNVAWQSARPYSRI</sequence>
<dbReference type="SUPFAM" id="SSF46785">
    <property type="entry name" value="Winged helix' DNA-binding domain"/>
    <property type="match status" value="1"/>
</dbReference>
<accession>A0A2M8EPK6</accession>
<proteinExistence type="predicted"/>
<organism evidence="2 3">
    <name type="scientific">Candidatus Uhrbacteria bacterium CG_4_9_14_0_2_um_filter_41_50</name>
    <dbReference type="NCBI Taxonomy" id="1975031"/>
    <lineage>
        <taxon>Bacteria</taxon>
        <taxon>Candidatus Uhriibacteriota</taxon>
    </lineage>
</organism>
<dbReference type="InterPro" id="IPR036388">
    <property type="entry name" value="WH-like_DNA-bd_sf"/>
</dbReference>
<evidence type="ECO:0000259" key="1">
    <source>
        <dbReference type="Pfam" id="PF01978"/>
    </source>
</evidence>
<gene>
    <name evidence="2" type="ORF">CO057_01575</name>
</gene>
<dbReference type="InterPro" id="IPR002831">
    <property type="entry name" value="Tscrpt_reg_TrmB_N"/>
</dbReference>
<feature type="domain" description="Transcription regulator TrmB N-terminal" evidence="1">
    <location>
        <begin position="8"/>
        <end position="72"/>
    </location>
</feature>
<dbReference type="AlphaFoldDB" id="A0A2M8EPK6"/>
<name>A0A2M8EPK6_9BACT</name>
<reference evidence="3" key="1">
    <citation type="submission" date="2017-09" db="EMBL/GenBank/DDBJ databases">
        <title>Depth-based differentiation of microbial function through sediment-hosted aquifers and enrichment of novel symbionts in the deep terrestrial subsurface.</title>
        <authorList>
            <person name="Probst A.J."/>
            <person name="Ladd B."/>
            <person name="Jarett J.K."/>
            <person name="Geller-Mcgrath D.E."/>
            <person name="Sieber C.M.K."/>
            <person name="Emerson J.B."/>
            <person name="Anantharaman K."/>
            <person name="Thomas B.C."/>
            <person name="Malmstrom R."/>
            <person name="Stieglmeier M."/>
            <person name="Klingl A."/>
            <person name="Woyke T."/>
            <person name="Ryan C.M."/>
            <person name="Banfield J.F."/>
        </authorList>
    </citation>
    <scope>NUCLEOTIDE SEQUENCE [LARGE SCALE GENOMIC DNA]</scope>
</reference>
<comment type="caution">
    <text evidence="2">The sequence shown here is derived from an EMBL/GenBank/DDBJ whole genome shotgun (WGS) entry which is preliminary data.</text>
</comment>